<name>A0A318EE50_9GAMM</name>
<dbReference type="Gene3D" id="1.10.150.250">
    <property type="entry name" value="Flavinator of succinate dehydrogenase"/>
    <property type="match status" value="1"/>
</dbReference>
<comment type="caution">
    <text evidence="6">The sequence shown here is derived from an EMBL/GenBank/DDBJ whole genome shotgun (WGS) entry which is preliminary data.</text>
</comment>
<dbReference type="GO" id="GO:0006105">
    <property type="term" value="P:succinate metabolic process"/>
    <property type="evidence" value="ECO:0007669"/>
    <property type="project" value="TreeGrafter"/>
</dbReference>
<reference evidence="6 7" key="1">
    <citation type="submission" date="2018-04" db="EMBL/GenBank/DDBJ databases">
        <title>Genomic Encyclopedia of Type Strains, Phase IV (KMG-IV): sequencing the most valuable type-strain genomes for metagenomic binning, comparative biology and taxonomic classification.</title>
        <authorList>
            <person name="Goeker M."/>
        </authorList>
    </citation>
    <scope>NUCLEOTIDE SEQUENCE [LARGE SCALE GENOMIC DNA]</scope>
    <source>
        <strain evidence="6 7">DSM 104150</strain>
    </source>
</reference>
<sequence>MSAADGRLRWLLRRGMKELDVLMERYHATRFEQAPAEEKGEFLRLITLAEDPDIWAWVMGYDEPPAEYRHIVEQLRAHH</sequence>
<dbReference type="InterPro" id="IPR036714">
    <property type="entry name" value="SDH_sf"/>
</dbReference>
<dbReference type="Proteomes" id="UP000248330">
    <property type="component" value="Unassembled WGS sequence"/>
</dbReference>
<evidence type="ECO:0000256" key="3">
    <source>
        <dbReference type="ARBA" id="ARBA00019418"/>
    </source>
</evidence>
<dbReference type="SUPFAM" id="SSF109910">
    <property type="entry name" value="YgfY-like"/>
    <property type="match status" value="1"/>
</dbReference>
<dbReference type="AlphaFoldDB" id="A0A318EE50"/>
<gene>
    <name evidence="6" type="ORF">C8D93_10187</name>
</gene>
<evidence type="ECO:0000313" key="6">
    <source>
        <dbReference type="EMBL" id="PXV71049.1"/>
    </source>
</evidence>
<evidence type="ECO:0000256" key="4">
    <source>
        <dbReference type="ARBA" id="ARBA00022490"/>
    </source>
</evidence>
<evidence type="ECO:0000256" key="5">
    <source>
        <dbReference type="ARBA" id="ARBA00023186"/>
    </source>
</evidence>
<comment type="similarity">
    <text evidence="2">Belongs to the SdhE FAD assembly factor family.</text>
</comment>
<evidence type="ECO:0000256" key="2">
    <source>
        <dbReference type="ARBA" id="ARBA00008571"/>
    </source>
</evidence>
<dbReference type="GO" id="GO:0005737">
    <property type="term" value="C:cytoplasm"/>
    <property type="evidence" value="ECO:0007669"/>
    <property type="project" value="UniProtKB-SubCell"/>
</dbReference>
<accession>A0A318EE50</accession>
<protein>
    <recommendedName>
        <fullName evidence="3">FAD assembly factor SdhE</fullName>
    </recommendedName>
</protein>
<proteinExistence type="inferred from homology"/>
<dbReference type="PANTHER" id="PTHR39585:SF1">
    <property type="entry name" value="FAD ASSEMBLY FACTOR SDHE"/>
    <property type="match status" value="1"/>
</dbReference>
<keyword evidence="7" id="KW-1185">Reference proteome</keyword>
<dbReference type="EMBL" id="QICN01000001">
    <property type="protein sequence ID" value="PXV71049.1"/>
    <property type="molecule type" value="Genomic_DNA"/>
</dbReference>
<comment type="subcellular location">
    <subcellularLocation>
        <location evidence="1">Cytoplasm</location>
    </subcellularLocation>
</comment>
<dbReference type="Pfam" id="PF03937">
    <property type="entry name" value="Sdh5"/>
    <property type="match status" value="1"/>
</dbReference>
<dbReference type="PANTHER" id="PTHR39585">
    <property type="entry name" value="FAD ASSEMBLY FACTOR SDHE"/>
    <property type="match status" value="1"/>
</dbReference>
<evidence type="ECO:0000256" key="1">
    <source>
        <dbReference type="ARBA" id="ARBA00004496"/>
    </source>
</evidence>
<keyword evidence="4" id="KW-0963">Cytoplasm</keyword>
<dbReference type="OrthoDB" id="9180899at2"/>
<evidence type="ECO:0000313" key="7">
    <source>
        <dbReference type="Proteomes" id="UP000248330"/>
    </source>
</evidence>
<dbReference type="InterPro" id="IPR050531">
    <property type="entry name" value="SdhE_FAD_assembly_factor"/>
</dbReference>
<dbReference type="RefSeq" id="WP_110263206.1">
    <property type="nucleotide sequence ID" value="NZ_CAKZQT010000031.1"/>
</dbReference>
<organism evidence="6 7">
    <name type="scientific">Sinimarinibacterium flocculans</name>
    <dbReference type="NCBI Taxonomy" id="985250"/>
    <lineage>
        <taxon>Bacteria</taxon>
        <taxon>Pseudomonadati</taxon>
        <taxon>Pseudomonadota</taxon>
        <taxon>Gammaproteobacteria</taxon>
        <taxon>Nevskiales</taxon>
        <taxon>Nevskiaceae</taxon>
        <taxon>Sinimarinibacterium</taxon>
    </lineage>
</organism>
<dbReference type="InterPro" id="IPR005631">
    <property type="entry name" value="SDH"/>
</dbReference>
<keyword evidence="5" id="KW-0143">Chaperone</keyword>